<dbReference type="SUPFAM" id="SSF52540">
    <property type="entry name" value="P-loop containing nucleoside triphosphate hydrolases"/>
    <property type="match status" value="1"/>
</dbReference>
<evidence type="ECO:0000256" key="4">
    <source>
        <dbReference type="ARBA" id="ARBA00023163"/>
    </source>
</evidence>
<evidence type="ECO:0000313" key="8">
    <source>
        <dbReference type="EMBL" id="AKQ65728.1"/>
    </source>
</evidence>
<gene>
    <name evidence="8" type="ORF">A176_002640</name>
</gene>
<dbReference type="InterPro" id="IPR025662">
    <property type="entry name" value="Sigma_54_int_dom_ATP-bd_1"/>
</dbReference>
<keyword evidence="5" id="KW-0597">Phosphoprotein</keyword>
<dbReference type="Gene3D" id="3.40.50.2300">
    <property type="match status" value="1"/>
</dbReference>
<dbReference type="FunFam" id="3.40.50.300:FF:000006">
    <property type="entry name" value="DNA-binding transcriptional regulator NtrC"/>
    <property type="match status" value="1"/>
</dbReference>
<dbReference type="GO" id="GO:0005524">
    <property type="term" value="F:ATP binding"/>
    <property type="evidence" value="ECO:0007669"/>
    <property type="project" value="UniProtKB-KW"/>
</dbReference>
<dbReference type="EMBL" id="CP012109">
    <property type="protein sequence ID" value="AKQ65728.1"/>
    <property type="molecule type" value="Genomic_DNA"/>
</dbReference>
<evidence type="ECO:0000259" key="6">
    <source>
        <dbReference type="PROSITE" id="PS50045"/>
    </source>
</evidence>
<dbReference type="RefSeq" id="WP_002638556.1">
    <property type="nucleotide sequence ID" value="NZ_CP012109.1"/>
</dbReference>
<evidence type="ECO:0000256" key="3">
    <source>
        <dbReference type="ARBA" id="ARBA00023015"/>
    </source>
</evidence>
<dbReference type="SUPFAM" id="SSF52172">
    <property type="entry name" value="CheY-like"/>
    <property type="match status" value="1"/>
</dbReference>
<dbReference type="Gene3D" id="3.40.50.300">
    <property type="entry name" value="P-loop containing nucleotide triphosphate hydrolases"/>
    <property type="match status" value="1"/>
</dbReference>
<feature type="modified residue" description="4-aspartylphosphate" evidence="5">
    <location>
        <position position="54"/>
    </location>
</feature>
<dbReference type="AlphaFoldDB" id="A0A0H4WVS5"/>
<dbReference type="InterPro" id="IPR027417">
    <property type="entry name" value="P-loop_NTPase"/>
</dbReference>
<evidence type="ECO:0000259" key="7">
    <source>
        <dbReference type="PROSITE" id="PS50110"/>
    </source>
</evidence>
<protein>
    <submittedName>
        <fullName evidence="8">Two-component system regulatory protein</fullName>
    </submittedName>
</protein>
<dbReference type="Pfam" id="PF02954">
    <property type="entry name" value="HTH_8"/>
    <property type="match status" value="1"/>
</dbReference>
<dbReference type="CDD" id="cd00009">
    <property type="entry name" value="AAA"/>
    <property type="match status" value="1"/>
</dbReference>
<dbReference type="Proteomes" id="UP000009026">
    <property type="component" value="Chromosome"/>
</dbReference>
<keyword evidence="4" id="KW-0804">Transcription</keyword>
<name>A0A0H4WVS5_9BACT</name>
<dbReference type="GO" id="GO:0006355">
    <property type="term" value="P:regulation of DNA-templated transcription"/>
    <property type="evidence" value="ECO:0007669"/>
    <property type="project" value="InterPro"/>
</dbReference>
<keyword evidence="1" id="KW-0547">Nucleotide-binding</keyword>
<keyword evidence="9" id="KW-1185">Reference proteome</keyword>
<dbReference type="InterPro" id="IPR058031">
    <property type="entry name" value="AAA_lid_NorR"/>
</dbReference>
<dbReference type="SUPFAM" id="SSF46689">
    <property type="entry name" value="Homeodomain-like"/>
    <property type="match status" value="1"/>
</dbReference>
<keyword evidence="3" id="KW-0805">Transcription regulation</keyword>
<dbReference type="GO" id="GO:0000160">
    <property type="term" value="P:phosphorelay signal transduction system"/>
    <property type="evidence" value="ECO:0007669"/>
    <property type="project" value="InterPro"/>
</dbReference>
<dbReference type="SMART" id="SM00382">
    <property type="entry name" value="AAA"/>
    <property type="match status" value="1"/>
</dbReference>
<evidence type="ECO:0000256" key="2">
    <source>
        <dbReference type="ARBA" id="ARBA00022840"/>
    </source>
</evidence>
<dbReference type="InterPro" id="IPR011006">
    <property type="entry name" value="CheY-like_superfamily"/>
</dbReference>
<feature type="domain" description="Sigma-54 factor interaction" evidence="6">
    <location>
        <begin position="143"/>
        <end position="372"/>
    </location>
</feature>
<dbReference type="PROSITE" id="PS00675">
    <property type="entry name" value="SIGMA54_INTERACT_1"/>
    <property type="match status" value="1"/>
</dbReference>
<dbReference type="CDD" id="cd00156">
    <property type="entry name" value="REC"/>
    <property type="match status" value="1"/>
</dbReference>
<organism evidence="8 9">
    <name type="scientific">Pseudomyxococcus hansupus</name>
    <dbReference type="NCBI Taxonomy" id="1297742"/>
    <lineage>
        <taxon>Bacteria</taxon>
        <taxon>Pseudomonadati</taxon>
        <taxon>Myxococcota</taxon>
        <taxon>Myxococcia</taxon>
        <taxon>Myxococcales</taxon>
        <taxon>Cystobacterineae</taxon>
        <taxon>Myxococcaceae</taxon>
        <taxon>Pseudomyxococcus</taxon>
    </lineage>
</organism>
<proteinExistence type="predicted"/>
<dbReference type="Pfam" id="PF00158">
    <property type="entry name" value="Sigma54_activat"/>
    <property type="match status" value="1"/>
</dbReference>
<evidence type="ECO:0000256" key="1">
    <source>
        <dbReference type="ARBA" id="ARBA00022741"/>
    </source>
</evidence>
<accession>A0A0H4WVS5</accession>
<dbReference type="InterPro" id="IPR002197">
    <property type="entry name" value="HTH_Fis"/>
</dbReference>
<reference evidence="8 9" key="1">
    <citation type="journal article" date="2016" name="PLoS ONE">
        <title>Complete Genome Sequence and Comparative Genomics of a Novel Myxobacterium Myxococcus hansupus.</title>
        <authorList>
            <person name="Sharma G."/>
            <person name="Narwani T."/>
            <person name="Subramanian S."/>
        </authorList>
    </citation>
    <scope>NUCLEOTIDE SEQUENCE [LARGE SCALE GENOMIC DNA]</scope>
    <source>
        <strain evidence="9">mixupus</strain>
    </source>
</reference>
<keyword evidence="2" id="KW-0067">ATP-binding</keyword>
<dbReference type="PRINTS" id="PR01590">
    <property type="entry name" value="HTHFIS"/>
</dbReference>
<dbReference type="PROSITE" id="PS50045">
    <property type="entry name" value="SIGMA54_INTERACT_4"/>
    <property type="match status" value="1"/>
</dbReference>
<dbReference type="Pfam" id="PF00072">
    <property type="entry name" value="Response_reg"/>
    <property type="match status" value="1"/>
</dbReference>
<dbReference type="PANTHER" id="PTHR32071:SF113">
    <property type="entry name" value="ALGINATE BIOSYNTHESIS TRANSCRIPTIONAL REGULATORY PROTEIN ALGB"/>
    <property type="match status" value="1"/>
</dbReference>
<dbReference type="eggNOG" id="COG2204">
    <property type="taxonomic scope" value="Bacteria"/>
</dbReference>
<dbReference type="PROSITE" id="PS50110">
    <property type="entry name" value="RESPONSE_REGULATORY"/>
    <property type="match status" value="1"/>
</dbReference>
<evidence type="ECO:0000313" key="9">
    <source>
        <dbReference type="Proteomes" id="UP000009026"/>
    </source>
</evidence>
<dbReference type="InterPro" id="IPR001789">
    <property type="entry name" value="Sig_transdc_resp-reg_receiver"/>
</dbReference>
<dbReference type="Pfam" id="PF25601">
    <property type="entry name" value="AAA_lid_14"/>
    <property type="match status" value="1"/>
</dbReference>
<dbReference type="STRING" id="1297742.A176_002640"/>
<dbReference type="SMART" id="SM00448">
    <property type="entry name" value="REC"/>
    <property type="match status" value="1"/>
</dbReference>
<dbReference type="Gene3D" id="1.10.10.60">
    <property type="entry name" value="Homeodomain-like"/>
    <property type="match status" value="1"/>
</dbReference>
<dbReference type="InterPro" id="IPR025944">
    <property type="entry name" value="Sigma_54_int_dom_CS"/>
</dbReference>
<sequence length="455" mass="50114">MTRTRILLVDDEPGIRLGMRGFLTAHGFDVDEATSLAEAQEAFRTTRPDVAVVDYRLTDGTALELLPRLKEIDGSVPLVVLTGHGSIELAVQAVKEGAEQFLTKPVELAVLKVVLDRLVAQRRERQRLLAERSRTARGTVDPFVGSSAAIRALQAQAERIIESDSPVLITGETGSGKSVLARWLHEGGPRKDAPFVDLNCAALSKDLLDSELFGHEKGAFTGAVAAKQGLLEVADRGTLFLDEIGDMDAAVQPKLLKVLEEKRFRRLGDVRDRRVDVRLIAATHQDLGTAAREKRFRSDLYFRVSTLILHVPPLRERPEDIVGLAHHFLAEMGASRGRGAVGLQPDADAALTRYAWPGNIRELRNVLERAVLLSGGGPLSRGDLRFEATAGEAAADVDEDITLEELERRHIERVLRREHGHVERAAARLGIPRSSLYERLKRLGINRSGFQKPDP</sequence>
<dbReference type="PATRIC" id="fig|1297742.4.peg.2666"/>
<dbReference type="KEGG" id="mym:A176_002640"/>
<dbReference type="PANTHER" id="PTHR32071">
    <property type="entry name" value="TRANSCRIPTIONAL REGULATORY PROTEIN"/>
    <property type="match status" value="1"/>
</dbReference>
<dbReference type="InterPro" id="IPR009057">
    <property type="entry name" value="Homeodomain-like_sf"/>
</dbReference>
<dbReference type="GO" id="GO:0043565">
    <property type="term" value="F:sequence-specific DNA binding"/>
    <property type="evidence" value="ECO:0007669"/>
    <property type="project" value="InterPro"/>
</dbReference>
<dbReference type="OrthoDB" id="9808843at2"/>
<dbReference type="InterPro" id="IPR003593">
    <property type="entry name" value="AAA+_ATPase"/>
</dbReference>
<dbReference type="InterPro" id="IPR002078">
    <property type="entry name" value="Sigma_54_int"/>
</dbReference>
<feature type="domain" description="Response regulatory" evidence="7">
    <location>
        <begin position="5"/>
        <end position="119"/>
    </location>
</feature>
<evidence type="ECO:0000256" key="5">
    <source>
        <dbReference type="PROSITE-ProRule" id="PRU00169"/>
    </source>
</evidence>
<dbReference type="Gene3D" id="1.10.8.60">
    <property type="match status" value="1"/>
</dbReference>
<dbReference type="PROSITE" id="PS00688">
    <property type="entry name" value="SIGMA54_INTERACT_3"/>
    <property type="match status" value="1"/>
</dbReference>